<proteinExistence type="predicted"/>
<protein>
    <submittedName>
        <fullName evidence="1">Uncharacterized protein</fullName>
    </submittedName>
</protein>
<dbReference type="PANTHER" id="PTHR48040:SF35">
    <property type="entry name" value="ABC TRANSPORTER G FAMILY MEMBER 39-LIKE"/>
    <property type="match status" value="1"/>
</dbReference>
<dbReference type="Gramene" id="PRQ25685">
    <property type="protein sequence ID" value="PRQ25685"/>
    <property type="gene ID" value="RchiOBHm_Chr6g0286371"/>
</dbReference>
<dbReference type="PANTHER" id="PTHR48040">
    <property type="entry name" value="PLEIOTROPIC DRUG RESISTANCE PROTEIN 1-LIKE ISOFORM X1"/>
    <property type="match status" value="1"/>
</dbReference>
<sequence length="124" mass="14036">MGVPEINWCVSGAFRLGVLTALMGGNITISGHPKTQESFARISRYCEQNDIHSPYVTFYESLMYSTWLRFPAEIKSETRKLFLLKKGGQELYVGPLGRHSCHLIKYFEGIENVSKIKDGYNPAT</sequence>
<accession>A0A2P6PUT3</accession>
<evidence type="ECO:0000313" key="2">
    <source>
        <dbReference type="Proteomes" id="UP000238479"/>
    </source>
</evidence>
<reference evidence="1 2" key="1">
    <citation type="journal article" date="2018" name="Nat. Genet.">
        <title>The Rosa genome provides new insights in the design of modern roses.</title>
        <authorList>
            <person name="Bendahmane M."/>
        </authorList>
    </citation>
    <scope>NUCLEOTIDE SEQUENCE [LARGE SCALE GENOMIC DNA]</scope>
    <source>
        <strain evidence="2">cv. Old Blush</strain>
    </source>
</reference>
<gene>
    <name evidence="1" type="ORF">RchiOBHm_Chr6g0286371</name>
</gene>
<dbReference type="AlphaFoldDB" id="A0A2P6PUT3"/>
<comment type="caution">
    <text evidence="1">The sequence shown here is derived from an EMBL/GenBank/DDBJ whole genome shotgun (WGS) entry which is preliminary data.</text>
</comment>
<organism evidence="1 2">
    <name type="scientific">Rosa chinensis</name>
    <name type="common">China rose</name>
    <dbReference type="NCBI Taxonomy" id="74649"/>
    <lineage>
        <taxon>Eukaryota</taxon>
        <taxon>Viridiplantae</taxon>
        <taxon>Streptophyta</taxon>
        <taxon>Embryophyta</taxon>
        <taxon>Tracheophyta</taxon>
        <taxon>Spermatophyta</taxon>
        <taxon>Magnoliopsida</taxon>
        <taxon>eudicotyledons</taxon>
        <taxon>Gunneridae</taxon>
        <taxon>Pentapetalae</taxon>
        <taxon>rosids</taxon>
        <taxon>fabids</taxon>
        <taxon>Rosales</taxon>
        <taxon>Rosaceae</taxon>
        <taxon>Rosoideae</taxon>
        <taxon>Rosoideae incertae sedis</taxon>
        <taxon>Rosa</taxon>
    </lineage>
</organism>
<evidence type="ECO:0000313" key="1">
    <source>
        <dbReference type="EMBL" id="PRQ25685.1"/>
    </source>
</evidence>
<dbReference type="Proteomes" id="UP000238479">
    <property type="component" value="Chromosome 6"/>
</dbReference>
<dbReference type="EMBL" id="PDCK01000044">
    <property type="protein sequence ID" value="PRQ25685.1"/>
    <property type="molecule type" value="Genomic_DNA"/>
</dbReference>
<name>A0A2P6PUT3_ROSCH</name>
<keyword evidence="2" id="KW-1185">Reference proteome</keyword>